<dbReference type="Proteomes" id="UP001443914">
    <property type="component" value="Unassembled WGS sequence"/>
</dbReference>
<name>A0AAW1JA15_SAPOF</name>
<evidence type="ECO:0000313" key="2">
    <source>
        <dbReference type="Proteomes" id="UP001443914"/>
    </source>
</evidence>
<evidence type="ECO:0008006" key="3">
    <source>
        <dbReference type="Google" id="ProtNLM"/>
    </source>
</evidence>
<gene>
    <name evidence="1" type="ORF">RND81_08G181000</name>
</gene>
<organism evidence="1 2">
    <name type="scientific">Saponaria officinalis</name>
    <name type="common">Common soapwort</name>
    <name type="synonym">Lychnis saponaria</name>
    <dbReference type="NCBI Taxonomy" id="3572"/>
    <lineage>
        <taxon>Eukaryota</taxon>
        <taxon>Viridiplantae</taxon>
        <taxon>Streptophyta</taxon>
        <taxon>Embryophyta</taxon>
        <taxon>Tracheophyta</taxon>
        <taxon>Spermatophyta</taxon>
        <taxon>Magnoliopsida</taxon>
        <taxon>eudicotyledons</taxon>
        <taxon>Gunneridae</taxon>
        <taxon>Pentapetalae</taxon>
        <taxon>Caryophyllales</taxon>
        <taxon>Caryophyllaceae</taxon>
        <taxon>Caryophylleae</taxon>
        <taxon>Saponaria</taxon>
    </lineage>
</organism>
<comment type="caution">
    <text evidence="1">The sequence shown here is derived from an EMBL/GenBank/DDBJ whole genome shotgun (WGS) entry which is preliminary data.</text>
</comment>
<proteinExistence type="predicted"/>
<dbReference type="AlphaFoldDB" id="A0AAW1JA15"/>
<dbReference type="EMBL" id="JBDFQZ010000008">
    <property type="protein sequence ID" value="KAK9699556.1"/>
    <property type="molecule type" value="Genomic_DNA"/>
</dbReference>
<accession>A0AAW1JA15</accession>
<sequence length="125" mass="14884">MADYDEEFLLNQLRDMLRNQLTGSRSGSRPKQDEFKVTELSEFTGGANPEDYLEWERKIERMFDFKDLNDEKRCKYAILKLGKGASLWFEGLKSKRTRDGKDKIASWESLKRKLRKSYTYLQTIR</sequence>
<protein>
    <recommendedName>
        <fullName evidence="3">Retrotransposon gag domain-containing protein</fullName>
    </recommendedName>
</protein>
<reference evidence="1" key="1">
    <citation type="submission" date="2024-03" db="EMBL/GenBank/DDBJ databases">
        <title>WGS assembly of Saponaria officinalis var. Norfolk2.</title>
        <authorList>
            <person name="Jenkins J."/>
            <person name="Shu S."/>
            <person name="Grimwood J."/>
            <person name="Barry K."/>
            <person name="Goodstein D."/>
            <person name="Schmutz J."/>
            <person name="Leebens-Mack J."/>
            <person name="Osbourn A."/>
        </authorList>
    </citation>
    <scope>NUCLEOTIDE SEQUENCE [LARGE SCALE GENOMIC DNA]</scope>
    <source>
        <strain evidence="1">JIC</strain>
    </source>
</reference>
<keyword evidence="2" id="KW-1185">Reference proteome</keyword>
<evidence type="ECO:0000313" key="1">
    <source>
        <dbReference type="EMBL" id="KAK9699556.1"/>
    </source>
</evidence>